<evidence type="ECO:0000313" key="2">
    <source>
        <dbReference type="EMBL" id="KAJ7611780.1"/>
    </source>
</evidence>
<keyword evidence="1" id="KW-1133">Transmembrane helix</keyword>
<keyword evidence="3" id="KW-1185">Reference proteome</keyword>
<keyword evidence="1" id="KW-0812">Transmembrane</keyword>
<sequence length="153" mass="17492">MSNGGTSSTYRFILLGVVLVFASIFAWVYFRSRYERQQRRQRRRALLEAAELMQRLKPPLFDAHLGPEVTVDSECWGEIMPLAANHLQDIETEKVVPSEKCKAELVTTRVRVSVFVRMPTQPFIPRESLEEEELPYVELGVLEAELLQSPGAV</sequence>
<evidence type="ECO:0000256" key="1">
    <source>
        <dbReference type="SAM" id="Phobius"/>
    </source>
</evidence>
<dbReference type="EMBL" id="JARKIF010000032">
    <property type="protein sequence ID" value="KAJ7611780.1"/>
    <property type="molecule type" value="Genomic_DNA"/>
</dbReference>
<accession>A0AAD7B6R7</accession>
<dbReference type="AlphaFoldDB" id="A0AAD7B6R7"/>
<gene>
    <name evidence="2" type="ORF">FB45DRAFT_316972</name>
</gene>
<evidence type="ECO:0000313" key="3">
    <source>
        <dbReference type="Proteomes" id="UP001221142"/>
    </source>
</evidence>
<feature type="transmembrane region" description="Helical" evidence="1">
    <location>
        <begin position="12"/>
        <end position="30"/>
    </location>
</feature>
<protein>
    <submittedName>
        <fullName evidence="2">Uncharacterized protein</fullName>
    </submittedName>
</protein>
<dbReference type="Proteomes" id="UP001221142">
    <property type="component" value="Unassembled WGS sequence"/>
</dbReference>
<name>A0AAD7B6R7_9AGAR</name>
<organism evidence="2 3">
    <name type="scientific">Roridomyces roridus</name>
    <dbReference type="NCBI Taxonomy" id="1738132"/>
    <lineage>
        <taxon>Eukaryota</taxon>
        <taxon>Fungi</taxon>
        <taxon>Dikarya</taxon>
        <taxon>Basidiomycota</taxon>
        <taxon>Agaricomycotina</taxon>
        <taxon>Agaricomycetes</taxon>
        <taxon>Agaricomycetidae</taxon>
        <taxon>Agaricales</taxon>
        <taxon>Marasmiineae</taxon>
        <taxon>Mycenaceae</taxon>
        <taxon>Roridomyces</taxon>
    </lineage>
</organism>
<reference evidence="2" key="1">
    <citation type="submission" date="2023-03" db="EMBL/GenBank/DDBJ databases">
        <title>Massive genome expansion in bonnet fungi (Mycena s.s.) driven by repeated elements and novel gene families across ecological guilds.</title>
        <authorList>
            <consortium name="Lawrence Berkeley National Laboratory"/>
            <person name="Harder C.B."/>
            <person name="Miyauchi S."/>
            <person name="Viragh M."/>
            <person name="Kuo A."/>
            <person name="Thoen E."/>
            <person name="Andreopoulos B."/>
            <person name="Lu D."/>
            <person name="Skrede I."/>
            <person name="Drula E."/>
            <person name="Henrissat B."/>
            <person name="Morin E."/>
            <person name="Kohler A."/>
            <person name="Barry K."/>
            <person name="LaButti K."/>
            <person name="Morin E."/>
            <person name="Salamov A."/>
            <person name="Lipzen A."/>
            <person name="Mereny Z."/>
            <person name="Hegedus B."/>
            <person name="Baldrian P."/>
            <person name="Stursova M."/>
            <person name="Weitz H."/>
            <person name="Taylor A."/>
            <person name="Grigoriev I.V."/>
            <person name="Nagy L.G."/>
            <person name="Martin F."/>
            <person name="Kauserud H."/>
        </authorList>
    </citation>
    <scope>NUCLEOTIDE SEQUENCE</scope>
    <source>
        <strain evidence="2">9284</strain>
    </source>
</reference>
<comment type="caution">
    <text evidence="2">The sequence shown here is derived from an EMBL/GenBank/DDBJ whole genome shotgun (WGS) entry which is preliminary data.</text>
</comment>
<keyword evidence="1" id="KW-0472">Membrane</keyword>
<proteinExistence type="predicted"/>